<evidence type="ECO:0000256" key="1">
    <source>
        <dbReference type="ARBA" id="ARBA00022801"/>
    </source>
</evidence>
<dbReference type="InterPro" id="IPR011059">
    <property type="entry name" value="Metal-dep_hydrolase_composite"/>
</dbReference>
<accession>A0A0R2Q6X1</accession>
<dbReference type="InterPro" id="IPR010252">
    <property type="entry name" value="HutF"/>
</dbReference>
<proteinExistence type="predicted"/>
<dbReference type="EMBL" id="LIBJ01000371">
    <property type="protein sequence ID" value="KRO46049.1"/>
    <property type="molecule type" value="Genomic_DNA"/>
</dbReference>
<dbReference type="PANTHER" id="PTHR43794">
    <property type="entry name" value="AMINOHYDROLASE SSNA-RELATED"/>
    <property type="match status" value="1"/>
</dbReference>
<dbReference type="Pfam" id="PF01979">
    <property type="entry name" value="Amidohydro_1"/>
    <property type="match status" value="1"/>
</dbReference>
<feature type="domain" description="Amidohydrolase-related" evidence="2">
    <location>
        <begin position="50"/>
        <end position="414"/>
    </location>
</feature>
<dbReference type="PANTHER" id="PTHR43794:SF11">
    <property type="entry name" value="AMIDOHYDROLASE-RELATED DOMAIN-CONTAINING PROTEIN"/>
    <property type="match status" value="1"/>
</dbReference>
<gene>
    <name evidence="3" type="ORF">ABR75_07685</name>
</gene>
<organism evidence="3 4">
    <name type="scientific">Acidimicrobiia bacterium BACL6 MAG-120924-bin43</name>
    <dbReference type="NCBI Taxonomy" id="1655583"/>
    <lineage>
        <taxon>Bacteria</taxon>
        <taxon>Bacillati</taxon>
        <taxon>Actinomycetota</taxon>
        <taxon>Acidimicrobiia</taxon>
        <taxon>acIV cluster</taxon>
    </lineage>
</organism>
<dbReference type="InterPro" id="IPR006680">
    <property type="entry name" value="Amidohydro-rel"/>
</dbReference>
<dbReference type="Proteomes" id="UP000051017">
    <property type="component" value="Unassembled WGS sequence"/>
</dbReference>
<dbReference type="SUPFAM" id="SSF51556">
    <property type="entry name" value="Metallo-dependent hydrolases"/>
    <property type="match status" value="1"/>
</dbReference>
<evidence type="ECO:0000259" key="2">
    <source>
        <dbReference type="Pfam" id="PF01979"/>
    </source>
</evidence>
<dbReference type="NCBIfam" id="TIGR02022">
    <property type="entry name" value="hutF"/>
    <property type="match status" value="1"/>
</dbReference>
<name>A0A0R2Q6X1_9ACTN</name>
<protein>
    <recommendedName>
        <fullName evidence="2">Amidohydrolase-related domain-containing protein</fullName>
    </recommendedName>
</protein>
<dbReference type="SUPFAM" id="SSF51338">
    <property type="entry name" value="Composite domain of metallo-dependent hydrolases"/>
    <property type="match status" value="1"/>
</dbReference>
<keyword evidence="1" id="KW-0378">Hydrolase</keyword>
<dbReference type="InterPro" id="IPR032466">
    <property type="entry name" value="Metal_Hydrolase"/>
</dbReference>
<dbReference type="Gene3D" id="3.20.20.140">
    <property type="entry name" value="Metal-dependent hydrolases"/>
    <property type="match status" value="1"/>
</dbReference>
<dbReference type="AlphaFoldDB" id="A0A0R2Q6X1"/>
<evidence type="ECO:0000313" key="4">
    <source>
        <dbReference type="Proteomes" id="UP000051017"/>
    </source>
</evidence>
<sequence>MMTQAFHAQWAWRGGEEAIANVRITVSNGVISNVEDGVDAQASDVCIAGVVMPGLVNAHSHAFHRALRGRTHGGSGDFWSWRTPMYEIANRLTPETYGELAAMTFAEMALSGITGVGEFHYIHHQADGTKYTNPNEMGLAMVEASKRAGIRMALLDVAYLHGGLDKPEPLAEQKRFSDGTIDSWLDRVDALGEGGEGWTVGMAPHSVRAVHPSELEEVVANRHGKVVHVHVSEQPAENAACIASTGKTPTQVLADAGLLGRHFTAVHATHLTATDISLLGSSHSGVCMCPTTERDLADGVGPASSLSAGGAVLSLGSDSNAFIDLFEEARAVETDERLVTGKRGVHSPASLLIAATTGGATALGWGQYGIQIGAPADFIALSLDSVRLASFDAAHAAAHIVHSASPADVSDVWVG</sequence>
<feature type="non-terminal residue" evidence="3">
    <location>
        <position position="415"/>
    </location>
</feature>
<dbReference type="GO" id="GO:0016810">
    <property type="term" value="F:hydrolase activity, acting on carbon-nitrogen (but not peptide) bonds"/>
    <property type="evidence" value="ECO:0007669"/>
    <property type="project" value="InterPro"/>
</dbReference>
<comment type="caution">
    <text evidence="3">The sequence shown here is derived from an EMBL/GenBank/DDBJ whole genome shotgun (WGS) entry which is preliminary data.</text>
</comment>
<evidence type="ECO:0000313" key="3">
    <source>
        <dbReference type="EMBL" id="KRO46049.1"/>
    </source>
</evidence>
<dbReference type="NCBIfam" id="NF006681">
    <property type="entry name" value="PRK09229.1-2"/>
    <property type="match status" value="1"/>
</dbReference>
<dbReference type="InterPro" id="IPR050287">
    <property type="entry name" value="MTA/SAH_deaminase"/>
</dbReference>
<dbReference type="Gene3D" id="2.30.40.10">
    <property type="entry name" value="Urease, subunit C, domain 1"/>
    <property type="match status" value="1"/>
</dbReference>
<reference evidence="3 4" key="1">
    <citation type="submission" date="2015-10" db="EMBL/GenBank/DDBJ databases">
        <title>Metagenome-Assembled Genomes uncover a global brackish microbiome.</title>
        <authorList>
            <person name="Hugerth L.W."/>
            <person name="Larsson J."/>
            <person name="Alneberg J."/>
            <person name="Lindh M.V."/>
            <person name="Legrand C."/>
            <person name="Pinhassi J."/>
            <person name="Andersson A.F."/>
        </authorList>
    </citation>
    <scope>NUCLEOTIDE SEQUENCE [LARGE SCALE GENOMIC DNA]</scope>
    <source>
        <strain evidence="3">BACL6 MAG-120924-bin43</strain>
    </source>
</reference>